<reference evidence="3" key="1">
    <citation type="submission" date="2021-01" db="EMBL/GenBank/DDBJ databases">
        <title>Fulvivirga kasyanovii gen. nov., sp nov., a novel member of the phylum Bacteroidetes isolated from seawater in a mussel farm.</title>
        <authorList>
            <person name="Zhao L.-H."/>
            <person name="Wang Z.-J."/>
        </authorList>
    </citation>
    <scope>NUCLEOTIDE SEQUENCE</scope>
    <source>
        <strain evidence="3">2943</strain>
    </source>
</reference>
<evidence type="ECO:0000259" key="2">
    <source>
        <dbReference type="Pfam" id="PF16370"/>
    </source>
</evidence>
<evidence type="ECO:0000313" key="3">
    <source>
        <dbReference type="EMBL" id="MBL3655920.1"/>
    </source>
</evidence>
<feature type="domain" description="Calcineurin-like phosphoesterase C-terminal" evidence="2">
    <location>
        <begin position="313"/>
        <end position="478"/>
    </location>
</feature>
<dbReference type="Proteomes" id="UP000659388">
    <property type="component" value="Unassembled WGS sequence"/>
</dbReference>
<dbReference type="InterPro" id="IPR004843">
    <property type="entry name" value="Calcineurin-like_PHP"/>
</dbReference>
<keyword evidence="4" id="KW-1185">Reference proteome</keyword>
<gene>
    <name evidence="3" type="ORF">JL102_07245</name>
</gene>
<protein>
    <submittedName>
        <fullName evidence="3">Calcineurin-like phosphoesterase family protein</fullName>
    </submittedName>
</protein>
<dbReference type="Pfam" id="PF16370">
    <property type="entry name" value="MetallophosC"/>
    <property type="match status" value="1"/>
</dbReference>
<comment type="caution">
    <text evidence="3">The sequence shown here is derived from an EMBL/GenBank/DDBJ whole genome shotgun (WGS) entry which is preliminary data.</text>
</comment>
<evidence type="ECO:0000259" key="1">
    <source>
        <dbReference type="Pfam" id="PF00149"/>
    </source>
</evidence>
<dbReference type="EMBL" id="JAESIY010000003">
    <property type="protein sequence ID" value="MBL3655920.1"/>
    <property type="molecule type" value="Genomic_DNA"/>
</dbReference>
<accession>A0A937F7V2</accession>
<dbReference type="SUPFAM" id="SSF56300">
    <property type="entry name" value="Metallo-dependent phosphatases"/>
    <property type="match status" value="1"/>
</dbReference>
<dbReference type="PANTHER" id="PTHR43143">
    <property type="entry name" value="METALLOPHOSPHOESTERASE, CALCINEURIN SUPERFAMILY"/>
    <property type="match status" value="1"/>
</dbReference>
<dbReference type="InterPro" id="IPR029052">
    <property type="entry name" value="Metallo-depent_PP-like"/>
</dbReference>
<dbReference type="InterPro" id="IPR032288">
    <property type="entry name" value="Metallophos_C"/>
</dbReference>
<dbReference type="PANTHER" id="PTHR43143:SF1">
    <property type="entry name" value="SERINE_THREONINE-PROTEIN PHOSPHATASE CPPED1"/>
    <property type="match status" value="1"/>
</dbReference>
<dbReference type="Gene3D" id="3.60.21.10">
    <property type="match status" value="1"/>
</dbReference>
<feature type="domain" description="Calcineurin-like phosphoesterase" evidence="1">
    <location>
        <begin position="117"/>
        <end position="297"/>
    </location>
</feature>
<evidence type="ECO:0000313" key="4">
    <source>
        <dbReference type="Proteomes" id="UP000659388"/>
    </source>
</evidence>
<organism evidence="3 4">
    <name type="scientific">Fulvivirga sediminis</name>
    <dbReference type="NCBI Taxonomy" id="2803949"/>
    <lineage>
        <taxon>Bacteria</taxon>
        <taxon>Pseudomonadati</taxon>
        <taxon>Bacteroidota</taxon>
        <taxon>Cytophagia</taxon>
        <taxon>Cytophagales</taxon>
        <taxon>Fulvivirgaceae</taxon>
        <taxon>Fulvivirga</taxon>
    </lineage>
</organism>
<dbReference type="InterPro" id="IPR051918">
    <property type="entry name" value="STPP_CPPED1"/>
</dbReference>
<name>A0A937F7V2_9BACT</name>
<sequence>MKNFVILISLIGLINTGLAKPIKGRVYVDKNQDQQWNKDEKLLEGILVSNGKDIVKTNTKGEYKISYIDGNQIFVIKPTQYISPMKDGRPQSFIPENMLNSGSYDFPLYTHNEPEDMTVALLGDTQVKYIDDVHHMSKLVTDELAGKELGYVIPLGDITFDKSNLHAPLSESLGLIGAPVFYVMGNHDQDYNAEKISYRDNTFESFFGPSYYAFEYGSELGIVLNNIYPMESKGYKAKLDDDQFTFIENLLSHVNNHYSYVRIFMHMPLEQMEDKERLIKLFDNYKNVMVATGHTHTQYHKYFDRAQQQPIHELVAGAVCGSWWSGPRDERGVPLAIMNDGTLKGYWLLHTANETYQYKASGRSADYQMSITLPEQNAWDTIFNSFDNKYIYANVFAASEKTKVEISLDGKTWHPMQKFVGMAPLVTKAFTLQQTGRYDSDKIAKMWEPKDKSDHIWRFEIPSSLEPGTYLIKVRAQEPKLGLDAKGQSVLDWN</sequence>
<dbReference type="AlphaFoldDB" id="A0A937F7V2"/>
<dbReference type="Pfam" id="PF00149">
    <property type="entry name" value="Metallophos"/>
    <property type="match status" value="1"/>
</dbReference>
<dbReference type="GO" id="GO:0016787">
    <property type="term" value="F:hydrolase activity"/>
    <property type="evidence" value="ECO:0007669"/>
    <property type="project" value="InterPro"/>
</dbReference>
<proteinExistence type="predicted"/>
<dbReference type="RefSeq" id="WP_202243593.1">
    <property type="nucleotide sequence ID" value="NZ_JAESIY010000003.1"/>
</dbReference>